<keyword evidence="15" id="KW-1185">Reference proteome</keyword>
<dbReference type="GO" id="GO:0009279">
    <property type="term" value="C:cell outer membrane"/>
    <property type="evidence" value="ECO:0007669"/>
    <property type="project" value="UniProtKB-SubCell"/>
</dbReference>
<dbReference type="PANTHER" id="PTHR30069:SF53">
    <property type="entry name" value="COLICIN I RECEPTOR-RELATED"/>
    <property type="match status" value="1"/>
</dbReference>
<dbReference type="CDD" id="cd01347">
    <property type="entry name" value="ligand_gated_channel"/>
    <property type="match status" value="1"/>
</dbReference>
<dbReference type="OrthoDB" id="5389752at2"/>
<dbReference type="InterPro" id="IPR039426">
    <property type="entry name" value="TonB-dep_rcpt-like"/>
</dbReference>
<evidence type="ECO:0000256" key="5">
    <source>
        <dbReference type="ARBA" id="ARBA00022729"/>
    </source>
</evidence>
<comment type="subcellular location">
    <subcellularLocation>
        <location evidence="1 10">Cell outer membrane</location>
        <topology evidence="1 10">Multi-pass membrane protein</topology>
    </subcellularLocation>
</comment>
<keyword evidence="8 10" id="KW-0472">Membrane</keyword>
<keyword evidence="2 10" id="KW-0813">Transport</keyword>
<sequence length="695" mass="77363">MSRKTTLSLALVCSFGFANETIKLDEIEVVSASGYAQQLIDAPASISVIKGEDLQKRPVKDIGEMIEEIPGVDTSVHGNSGLRSFNIRGFGPKYTLILIDGKRQNAVDGMYSNGMDATASAFMPPVGMIERVEVIKGPASTLYGSEAVGGVVNIITKKHPNKPTGSIQVEGGLQQHSEYGNSWGTSAFASTPVIDDVLSFGLRFGYYTKEQNDVKWPGVPSSAREIEKAYGGPGEYKNLNFGLRLDYSLNENNHFYLDYDHTTNEIITKKAGGSVAMKPVNGVAQGARPFYYKTQKDTFVLNHDGTYNWGSTNSYLQYNHMYGSGSFKGFDSKMYTAESKAVLPFSVGSWGDFITTFGLRFDKEELYDRKVSNVVSFEGTKSQKNLAVYAENEWLITNDLIFTTGLRYLYNDIFGSEIVPRVYLVYHANDYLTLKGGVAKGYKTPSPKDLNKGLAALSGDSATFGNPDLKPESSINYELGMNINIPDIMNISLTGFITDFKDEIKSVHNVPNGTNAGHGICDGNSFVCRSMQNLNKTQTKGIEIGINTAKFNGFSFDASYTYIDKKNKTSGKNYGDVIGDVPRQVAMAKINYEIGYFSAFFKARARLDHINTGRGKKNVPKYKDFYAFDLGMQYKINENQTINFVVNNIFDKEYIEPVHTGNRRNGYGEIVPTYTNEYSDFTDRRNFWLSYRYDF</sequence>
<evidence type="ECO:0000256" key="3">
    <source>
        <dbReference type="ARBA" id="ARBA00022452"/>
    </source>
</evidence>
<dbReference type="Pfam" id="PF07715">
    <property type="entry name" value="Plug"/>
    <property type="match status" value="1"/>
</dbReference>
<dbReference type="GO" id="GO:0044718">
    <property type="term" value="P:siderophore transmembrane transport"/>
    <property type="evidence" value="ECO:0007669"/>
    <property type="project" value="TreeGrafter"/>
</dbReference>
<dbReference type="EMBL" id="CP063078">
    <property type="protein sequence ID" value="QOQ88068.1"/>
    <property type="molecule type" value="Genomic_DNA"/>
</dbReference>
<dbReference type="SUPFAM" id="SSF56935">
    <property type="entry name" value="Porins"/>
    <property type="match status" value="1"/>
</dbReference>
<feature type="domain" description="TonB-dependent receptor-like beta-barrel" evidence="12">
    <location>
        <begin position="231"/>
        <end position="649"/>
    </location>
</feature>
<comment type="similarity">
    <text evidence="10 11">Belongs to the TonB-dependent receptor family.</text>
</comment>
<evidence type="ECO:0000259" key="12">
    <source>
        <dbReference type="Pfam" id="PF00593"/>
    </source>
</evidence>
<evidence type="ECO:0000256" key="11">
    <source>
        <dbReference type="RuleBase" id="RU003357"/>
    </source>
</evidence>
<dbReference type="GO" id="GO:0015344">
    <property type="term" value="F:siderophore uptake transmembrane transporter activity"/>
    <property type="evidence" value="ECO:0007669"/>
    <property type="project" value="TreeGrafter"/>
</dbReference>
<keyword evidence="5" id="KW-0732">Signal</keyword>
<proteinExistence type="inferred from homology"/>
<accession>A0A7M1LHM9</accession>
<evidence type="ECO:0000256" key="2">
    <source>
        <dbReference type="ARBA" id="ARBA00022448"/>
    </source>
</evidence>
<evidence type="ECO:0000256" key="1">
    <source>
        <dbReference type="ARBA" id="ARBA00004571"/>
    </source>
</evidence>
<evidence type="ECO:0000256" key="4">
    <source>
        <dbReference type="ARBA" id="ARBA00022692"/>
    </source>
</evidence>
<evidence type="ECO:0000256" key="6">
    <source>
        <dbReference type="ARBA" id="ARBA00023065"/>
    </source>
</evidence>
<organism evidence="14 15">
    <name type="scientific">Campylobacter corcagiensis</name>
    <dbReference type="NCBI Taxonomy" id="1448857"/>
    <lineage>
        <taxon>Bacteria</taxon>
        <taxon>Pseudomonadati</taxon>
        <taxon>Campylobacterota</taxon>
        <taxon>Epsilonproteobacteria</taxon>
        <taxon>Campylobacterales</taxon>
        <taxon>Campylobacteraceae</taxon>
        <taxon>Campylobacter</taxon>
    </lineage>
</organism>
<dbReference type="AlphaFoldDB" id="A0A7M1LHM9"/>
<reference evidence="14 15" key="1">
    <citation type="submission" date="2020-10" db="EMBL/GenBank/DDBJ databases">
        <title>Campylobacter and Helicobacter PacBio genomes.</title>
        <authorList>
            <person name="Lane C."/>
        </authorList>
    </citation>
    <scope>NUCLEOTIDE SEQUENCE [LARGE SCALE GENOMIC DNA]</scope>
    <source>
        <strain evidence="14 15">2016D-0077</strain>
    </source>
</reference>
<dbReference type="Pfam" id="PF00593">
    <property type="entry name" value="TonB_dep_Rec_b-barrel"/>
    <property type="match status" value="1"/>
</dbReference>
<keyword evidence="4 10" id="KW-0812">Transmembrane</keyword>
<keyword evidence="7 11" id="KW-0798">TonB box</keyword>
<evidence type="ECO:0000256" key="9">
    <source>
        <dbReference type="ARBA" id="ARBA00023237"/>
    </source>
</evidence>
<dbReference type="RefSeq" id="WP_025801834.1">
    <property type="nucleotide sequence ID" value="NZ_CP053842.1"/>
</dbReference>
<dbReference type="Gene3D" id="2.170.130.10">
    <property type="entry name" value="TonB-dependent receptor, plug domain"/>
    <property type="match status" value="1"/>
</dbReference>
<feature type="domain" description="TonB-dependent receptor plug" evidence="13">
    <location>
        <begin position="39"/>
        <end position="151"/>
    </location>
</feature>
<evidence type="ECO:0000313" key="15">
    <source>
        <dbReference type="Proteomes" id="UP000594749"/>
    </source>
</evidence>
<dbReference type="InterPro" id="IPR036942">
    <property type="entry name" value="Beta-barrel_TonB_sf"/>
</dbReference>
<keyword evidence="9 10" id="KW-0998">Cell outer membrane</keyword>
<keyword evidence="14" id="KW-0675">Receptor</keyword>
<gene>
    <name evidence="14" type="ORF">IMC76_04575</name>
</gene>
<keyword evidence="6" id="KW-0406">Ion transport</keyword>
<dbReference type="Gene3D" id="2.40.170.20">
    <property type="entry name" value="TonB-dependent receptor, beta-barrel domain"/>
    <property type="match status" value="1"/>
</dbReference>
<dbReference type="InterPro" id="IPR000531">
    <property type="entry name" value="Beta-barrel_TonB"/>
</dbReference>
<evidence type="ECO:0000259" key="13">
    <source>
        <dbReference type="Pfam" id="PF07715"/>
    </source>
</evidence>
<dbReference type="PANTHER" id="PTHR30069">
    <property type="entry name" value="TONB-DEPENDENT OUTER MEMBRANE RECEPTOR"/>
    <property type="match status" value="1"/>
</dbReference>
<evidence type="ECO:0000256" key="8">
    <source>
        <dbReference type="ARBA" id="ARBA00023136"/>
    </source>
</evidence>
<dbReference type="PROSITE" id="PS52016">
    <property type="entry name" value="TONB_DEPENDENT_REC_3"/>
    <property type="match status" value="1"/>
</dbReference>
<evidence type="ECO:0000313" key="14">
    <source>
        <dbReference type="EMBL" id="QOQ88068.1"/>
    </source>
</evidence>
<name>A0A7M1LHM9_9BACT</name>
<dbReference type="InterPro" id="IPR012910">
    <property type="entry name" value="Plug_dom"/>
</dbReference>
<keyword evidence="3 10" id="KW-1134">Transmembrane beta strand</keyword>
<protein>
    <submittedName>
        <fullName evidence="14">TonB-dependent receptor</fullName>
    </submittedName>
</protein>
<evidence type="ECO:0000256" key="10">
    <source>
        <dbReference type="PROSITE-ProRule" id="PRU01360"/>
    </source>
</evidence>
<evidence type="ECO:0000256" key="7">
    <source>
        <dbReference type="ARBA" id="ARBA00023077"/>
    </source>
</evidence>
<dbReference type="InterPro" id="IPR037066">
    <property type="entry name" value="Plug_dom_sf"/>
</dbReference>
<dbReference type="Proteomes" id="UP000594749">
    <property type="component" value="Chromosome"/>
</dbReference>